<dbReference type="InterPro" id="IPR012340">
    <property type="entry name" value="NA-bd_OB-fold"/>
</dbReference>
<dbReference type="GO" id="GO:0008270">
    <property type="term" value="F:zinc ion binding"/>
    <property type="evidence" value="ECO:0007669"/>
    <property type="project" value="UniProtKB-KW"/>
</dbReference>
<dbReference type="Gene3D" id="3.30.160.60">
    <property type="entry name" value="Classic Zinc Finger"/>
    <property type="match status" value="3"/>
</dbReference>
<sequence length="427" mass="49191">MFGFSKAMNTAYLFIKDVLSSQRTGNDFVHKSVTFKNIEFCGTITHLESVQNPDNSEFFIYTVDDGTGCIRCVIPVVASSEDFGGFTPAETNFFAKLRSKNSRSFKSPQNQTIQLCALAFDNLKRFDYRALQVGDEVRFGVSMMEPSSDYLNEITTVSKVLEEEEAMFESMNAELDKQVEKDMEEIQTYVIPDSPGPETPVDPDLDQEEKDFQSMNAQLDKQIAQDMEAIRNYIDKTESDSFADRIEFFNSMDSSLINNCFDKNVTNHILYQHTVLGTIMWHECNMCDYRAKEKDKLQEHMVAKHSTNDGLFGCQECSYKGKTHSDLMRHKKLGHRLHASQHQCDKCGLSFSKHYGLLRHMKEEHEVAAFPCQKCDFISVEESDLRQHVLAEHLKLNISWYKCAQCVYRTAKKVNLDRHIMYKHSVF</sequence>
<evidence type="ECO:0000256" key="1">
    <source>
        <dbReference type="ARBA" id="ARBA00004123"/>
    </source>
</evidence>
<dbReference type="SUPFAM" id="SSF50249">
    <property type="entry name" value="Nucleic acid-binding proteins"/>
    <property type="match status" value="1"/>
</dbReference>
<dbReference type="PROSITE" id="PS50157">
    <property type="entry name" value="ZINC_FINGER_C2H2_2"/>
    <property type="match status" value="2"/>
</dbReference>
<evidence type="ECO:0000256" key="7">
    <source>
        <dbReference type="ARBA" id="ARBA00023242"/>
    </source>
</evidence>
<keyword evidence="11" id="KW-1185">Reference proteome</keyword>
<evidence type="ECO:0000256" key="6">
    <source>
        <dbReference type="ARBA" id="ARBA00023125"/>
    </source>
</evidence>
<accession>A0AA38M6M1</accession>
<dbReference type="Proteomes" id="UP001168821">
    <property type="component" value="Unassembled WGS sequence"/>
</dbReference>
<evidence type="ECO:0000256" key="4">
    <source>
        <dbReference type="ARBA" id="ARBA00022771"/>
    </source>
</evidence>
<dbReference type="GO" id="GO:0003677">
    <property type="term" value="F:DNA binding"/>
    <property type="evidence" value="ECO:0007669"/>
    <property type="project" value="UniProtKB-KW"/>
</dbReference>
<dbReference type="EMBL" id="JALNTZ010000007">
    <property type="protein sequence ID" value="KAJ3644948.1"/>
    <property type="molecule type" value="Genomic_DNA"/>
</dbReference>
<gene>
    <name evidence="10" type="ORF">Zmor_022644</name>
</gene>
<protein>
    <recommendedName>
        <fullName evidence="9">C2H2-type domain-containing protein</fullName>
    </recommendedName>
</protein>
<feature type="domain" description="C2H2-type" evidence="9">
    <location>
        <begin position="312"/>
        <end position="343"/>
    </location>
</feature>
<comment type="caution">
    <text evidence="10">The sequence shown here is derived from an EMBL/GenBank/DDBJ whole genome shotgun (WGS) entry which is preliminary data.</text>
</comment>
<feature type="domain" description="C2H2-type" evidence="9">
    <location>
        <begin position="342"/>
        <end position="365"/>
    </location>
</feature>
<proteinExistence type="predicted"/>
<dbReference type="SMART" id="SM00355">
    <property type="entry name" value="ZnF_C2H2"/>
    <property type="match status" value="5"/>
</dbReference>
<keyword evidence="2" id="KW-0479">Metal-binding</keyword>
<name>A0AA38M6M1_9CUCU</name>
<dbReference type="GO" id="GO:0005634">
    <property type="term" value="C:nucleus"/>
    <property type="evidence" value="ECO:0007669"/>
    <property type="project" value="UniProtKB-SubCell"/>
</dbReference>
<keyword evidence="3" id="KW-0677">Repeat</keyword>
<dbReference type="AlphaFoldDB" id="A0AA38M6M1"/>
<evidence type="ECO:0000313" key="10">
    <source>
        <dbReference type="EMBL" id="KAJ3644948.1"/>
    </source>
</evidence>
<evidence type="ECO:0000313" key="11">
    <source>
        <dbReference type="Proteomes" id="UP001168821"/>
    </source>
</evidence>
<evidence type="ECO:0000256" key="5">
    <source>
        <dbReference type="ARBA" id="ARBA00022833"/>
    </source>
</evidence>
<organism evidence="10 11">
    <name type="scientific">Zophobas morio</name>
    <dbReference type="NCBI Taxonomy" id="2755281"/>
    <lineage>
        <taxon>Eukaryota</taxon>
        <taxon>Metazoa</taxon>
        <taxon>Ecdysozoa</taxon>
        <taxon>Arthropoda</taxon>
        <taxon>Hexapoda</taxon>
        <taxon>Insecta</taxon>
        <taxon>Pterygota</taxon>
        <taxon>Neoptera</taxon>
        <taxon>Endopterygota</taxon>
        <taxon>Coleoptera</taxon>
        <taxon>Polyphaga</taxon>
        <taxon>Cucujiformia</taxon>
        <taxon>Tenebrionidae</taxon>
        <taxon>Zophobas</taxon>
    </lineage>
</organism>
<dbReference type="InterPro" id="IPR036236">
    <property type="entry name" value="Znf_C2H2_sf"/>
</dbReference>
<keyword evidence="4 8" id="KW-0863">Zinc-finger</keyword>
<evidence type="ECO:0000256" key="8">
    <source>
        <dbReference type="PROSITE-ProRule" id="PRU00042"/>
    </source>
</evidence>
<dbReference type="PANTHER" id="PTHR24392">
    <property type="entry name" value="ZINC FINGER PROTEIN"/>
    <property type="match status" value="1"/>
</dbReference>
<keyword evidence="7" id="KW-0539">Nucleus</keyword>
<keyword evidence="6" id="KW-0238">DNA-binding</keyword>
<dbReference type="Gene3D" id="2.40.50.140">
    <property type="entry name" value="Nucleic acid-binding proteins"/>
    <property type="match status" value="1"/>
</dbReference>
<dbReference type="SUPFAM" id="SSF57667">
    <property type="entry name" value="beta-beta-alpha zinc fingers"/>
    <property type="match status" value="1"/>
</dbReference>
<comment type="subcellular location">
    <subcellularLocation>
        <location evidence="1">Nucleus</location>
    </subcellularLocation>
</comment>
<keyword evidence="5" id="KW-0862">Zinc</keyword>
<evidence type="ECO:0000256" key="3">
    <source>
        <dbReference type="ARBA" id="ARBA00022737"/>
    </source>
</evidence>
<dbReference type="PROSITE" id="PS00028">
    <property type="entry name" value="ZINC_FINGER_C2H2_1"/>
    <property type="match status" value="1"/>
</dbReference>
<reference evidence="10" key="1">
    <citation type="journal article" date="2023" name="G3 (Bethesda)">
        <title>Whole genome assemblies of Zophobas morio and Tenebrio molitor.</title>
        <authorList>
            <person name="Kaur S."/>
            <person name="Stinson S.A."/>
            <person name="diCenzo G.C."/>
        </authorList>
    </citation>
    <scope>NUCLEOTIDE SEQUENCE</scope>
    <source>
        <strain evidence="10">QUZm001</strain>
    </source>
</reference>
<evidence type="ECO:0000256" key="2">
    <source>
        <dbReference type="ARBA" id="ARBA00022723"/>
    </source>
</evidence>
<dbReference type="InterPro" id="IPR013087">
    <property type="entry name" value="Znf_C2H2_type"/>
</dbReference>
<dbReference type="Pfam" id="PF00096">
    <property type="entry name" value="zf-C2H2"/>
    <property type="match status" value="1"/>
</dbReference>
<evidence type="ECO:0000259" key="9">
    <source>
        <dbReference type="PROSITE" id="PS50157"/>
    </source>
</evidence>